<dbReference type="InterPro" id="IPR014729">
    <property type="entry name" value="Rossmann-like_a/b/a_fold"/>
</dbReference>
<evidence type="ECO:0000313" key="12">
    <source>
        <dbReference type="Proteomes" id="UP000030146"/>
    </source>
</evidence>
<keyword evidence="4 7" id="KW-0547">Nucleotide-binding</keyword>
<keyword evidence="12" id="KW-1185">Reference proteome</keyword>
<name>A0A0A2FBZ8_9PORP</name>
<dbReference type="Pfam" id="PF02540">
    <property type="entry name" value="NAD_synthase"/>
    <property type="match status" value="1"/>
</dbReference>
<reference evidence="11 12" key="1">
    <citation type="submission" date="2014-08" db="EMBL/GenBank/DDBJ databases">
        <title>Porphyromonas gulae strain:COT-052_OH3439 Genome sequencing.</title>
        <authorList>
            <person name="Wallis C."/>
            <person name="Deusch O."/>
            <person name="O'Flynn C."/>
            <person name="Davis I."/>
            <person name="Jospin G."/>
            <person name="Darling A.E."/>
            <person name="Coil D.A."/>
            <person name="Alexiev A."/>
            <person name="Horsfall A."/>
            <person name="Kirkwood N."/>
            <person name="Harris S."/>
            <person name="Eisen J.A."/>
        </authorList>
    </citation>
    <scope>NUCLEOTIDE SEQUENCE [LARGE SCALE GENOMIC DNA]</scope>
    <source>
        <strain evidence="12">COT-052 OH3439</strain>
    </source>
</reference>
<evidence type="ECO:0000256" key="3">
    <source>
        <dbReference type="ARBA" id="ARBA00022598"/>
    </source>
</evidence>
<feature type="binding site" evidence="7">
    <location>
        <position position="605"/>
    </location>
    <ligand>
        <name>deamido-NAD(+)</name>
        <dbReference type="ChEBI" id="CHEBI:58437"/>
        <note>ligand shared between two neighboring subunits</note>
    </ligand>
</feature>
<dbReference type="SUPFAM" id="SSF56317">
    <property type="entry name" value="Carbon-nitrogen hydrolase"/>
    <property type="match status" value="1"/>
</dbReference>
<evidence type="ECO:0000256" key="5">
    <source>
        <dbReference type="ARBA" id="ARBA00022840"/>
    </source>
</evidence>
<feature type="binding site" evidence="7">
    <location>
        <position position="466"/>
    </location>
    <ligand>
        <name>ATP</name>
        <dbReference type="ChEBI" id="CHEBI:30616"/>
    </ligand>
</feature>
<feature type="binding site" evidence="7">
    <location>
        <begin position="476"/>
        <end position="479"/>
    </location>
    <ligand>
        <name>deamido-NAD(+)</name>
        <dbReference type="ChEBI" id="CHEBI:58437"/>
        <note>ligand shared between two neighboring subunits</note>
    </ligand>
</feature>
<evidence type="ECO:0000256" key="4">
    <source>
        <dbReference type="ARBA" id="ARBA00022741"/>
    </source>
</evidence>
<dbReference type="EC" id="6.3.5.1" evidence="7 8"/>
<dbReference type="CDD" id="cd00553">
    <property type="entry name" value="NAD_synthase"/>
    <property type="match status" value="1"/>
</dbReference>
<feature type="active site" description="Proton acceptor; for glutaminase activity" evidence="7">
    <location>
        <position position="46"/>
    </location>
</feature>
<accession>A0A0A2FBZ8</accession>
<dbReference type="EMBL" id="JRAK01000084">
    <property type="protein sequence ID" value="KGN87612.1"/>
    <property type="molecule type" value="Genomic_DNA"/>
</dbReference>
<comment type="function">
    <text evidence="7">Catalyzes the ATP-dependent amidation of deamido-NAD to form NAD. Uses L-glutamine as a nitrogen source.</text>
</comment>
<evidence type="ECO:0000256" key="7">
    <source>
        <dbReference type="HAMAP-Rule" id="MF_02090"/>
    </source>
</evidence>
<dbReference type="Pfam" id="PF00795">
    <property type="entry name" value="CN_hydrolase"/>
    <property type="match status" value="1"/>
</dbReference>
<comment type="catalytic activity">
    <reaction evidence="7 8">
        <text>deamido-NAD(+) + L-glutamine + ATP + H2O = L-glutamate + AMP + diphosphate + NAD(+) + H(+)</text>
        <dbReference type="Rhea" id="RHEA:24384"/>
        <dbReference type="ChEBI" id="CHEBI:15377"/>
        <dbReference type="ChEBI" id="CHEBI:15378"/>
        <dbReference type="ChEBI" id="CHEBI:29985"/>
        <dbReference type="ChEBI" id="CHEBI:30616"/>
        <dbReference type="ChEBI" id="CHEBI:33019"/>
        <dbReference type="ChEBI" id="CHEBI:57540"/>
        <dbReference type="ChEBI" id="CHEBI:58359"/>
        <dbReference type="ChEBI" id="CHEBI:58437"/>
        <dbReference type="ChEBI" id="CHEBI:456215"/>
        <dbReference type="EC" id="6.3.5.1"/>
    </reaction>
</comment>
<dbReference type="PROSITE" id="PS50263">
    <property type="entry name" value="CN_HYDROLASE"/>
    <property type="match status" value="1"/>
</dbReference>
<dbReference type="SUPFAM" id="SSF52402">
    <property type="entry name" value="Adenine nucleotide alpha hydrolases-like"/>
    <property type="match status" value="1"/>
</dbReference>
<evidence type="ECO:0000256" key="9">
    <source>
        <dbReference type="RuleBase" id="RU003811"/>
    </source>
</evidence>
<feature type="domain" description="CN hydrolase" evidence="10">
    <location>
        <begin position="6"/>
        <end position="268"/>
    </location>
</feature>
<feature type="binding site" evidence="7">
    <location>
        <begin position="356"/>
        <end position="363"/>
    </location>
    <ligand>
        <name>ATP</name>
        <dbReference type="ChEBI" id="CHEBI:30616"/>
    </ligand>
</feature>
<dbReference type="AlphaFoldDB" id="A0A0A2FBZ8"/>
<comment type="pathway">
    <text evidence="1 7 8">Cofactor biosynthesis; NAD(+) biosynthesis; NAD(+) from deamido-NAD(+) (L-Gln route): step 1/1.</text>
</comment>
<dbReference type="GO" id="GO:0005737">
    <property type="term" value="C:cytoplasm"/>
    <property type="evidence" value="ECO:0007669"/>
    <property type="project" value="InterPro"/>
</dbReference>
<dbReference type="Gene3D" id="3.60.110.10">
    <property type="entry name" value="Carbon-nitrogen hydrolase"/>
    <property type="match status" value="1"/>
</dbReference>
<dbReference type="GO" id="GO:0004359">
    <property type="term" value="F:glutaminase activity"/>
    <property type="evidence" value="ECO:0007669"/>
    <property type="project" value="InterPro"/>
</dbReference>
<dbReference type="InterPro" id="IPR003010">
    <property type="entry name" value="C-N_Hydrolase"/>
</dbReference>
<feature type="active site" description="For glutaminase activity" evidence="7">
    <location>
        <position position="115"/>
    </location>
</feature>
<feature type="binding site" evidence="7">
    <location>
        <position position="201"/>
    </location>
    <ligand>
        <name>L-glutamine</name>
        <dbReference type="ChEBI" id="CHEBI:58359"/>
    </ligand>
</feature>
<dbReference type="InterPro" id="IPR041856">
    <property type="entry name" value="NAD+_synth_C"/>
</dbReference>
<dbReference type="InterPro" id="IPR036526">
    <property type="entry name" value="C-N_Hydrolase_sf"/>
</dbReference>
<keyword evidence="6 7" id="KW-0520">NAD</keyword>
<comment type="similarity">
    <text evidence="2 7 8">In the C-terminal section; belongs to the NAD synthetase family.</text>
</comment>
<evidence type="ECO:0000256" key="1">
    <source>
        <dbReference type="ARBA" id="ARBA00005188"/>
    </source>
</evidence>
<dbReference type="UniPathway" id="UPA00253">
    <property type="reaction ID" value="UER00334"/>
</dbReference>
<dbReference type="RefSeq" id="WP_039424975.1">
    <property type="nucleotide sequence ID" value="NZ_JRAK01000084.1"/>
</dbReference>
<protein>
    <recommendedName>
        <fullName evidence="7 8">Glutamine-dependent NAD(+) synthetase</fullName>
        <ecNumber evidence="7 8">6.3.5.1</ecNumber>
    </recommendedName>
    <alternativeName>
        <fullName evidence="7 8">NAD(+) synthase [glutamine-hydrolyzing]</fullName>
    </alternativeName>
</protein>
<dbReference type="Proteomes" id="UP000030146">
    <property type="component" value="Unassembled WGS sequence"/>
</dbReference>
<dbReference type="Gene3D" id="1.10.10.1140">
    <property type="entry name" value="Glutamine-dependent NAD+ synthetase, C-terminal domain"/>
    <property type="match status" value="1"/>
</dbReference>
<feature type="active site" description="Nucleophile; for glutaminase activity" evidence="7">
    <location>
        <position position="168"/>
    </location>
</feature>
<dbReference type="GO" id="GO:0003952">
    <property type="term" value="F:NAD+ synthase (glutamine-hydrolyzing) activity"/>
    <property type="evidence" value="ECO:0007669"/>
    <property type="project" value="UniProtKB-UniRule"/>
</dbReference>
<gene>
    <name evidence="7" type="primary">nadE</name>
    <name evidence="11" type="ORF">HR15_06240</name>
</gene>
<feature type="binding site" evidence="7">
    <location>
        <position position="121"/>
    </location>
    <ligand>
        <name>L-glutamine</name>
        <dbReference type="ChEBI" id="CHEBI:58359"/>
    </ligand>
</feature>
<dbReference type="CDD" id="cd07570">
    <property type="entry name" value="GAT_Gln-NAD-synth"/>
    <property type="match status" value="1"/>
</dbReference>
<dbReference type="InterPro" id="IPR022310">
    <property type="entry name" value="NAD/GMP_synthase"/>
</dbReference>
<evidence type="ECO:0000256" key="2">
    <source>
        <dbReference type="ARBA" id="ARBA00007145"/>
    </source>
</evidence>
<proteinExistence type="inferred from homology"/>
<dbReference type="HAMAP" id="MF_02090">
    <property type="entry name" value="NadE_glutamine_dep"/>
    <property type="match status" value="1"/>
</dbReference>
<feature type="binding site" evidence="7">
    <location>
        <position position="471"/>
    </location>
    <ligand>
        <name>deamido-NAD(+)</name>
        <dbReference type="ChEBI" id="CHEBI:58437"/>
        <note>ligand shared between two neighboring subunits</note>
    </ligand>
</feature>
<organism evidence="11 12">
    <name type="scientific">Porphyromonas gulae</name>
    <dbReference type="NCBI Taxonomy" id="111105"/>
    <lineage>
        <taxon>Bacteria</taxon>
        <taxon>Pseudomonadati</taxon>
        <taxon>Bacteroidota</taxon>
        <taxon>Bacteroidia</taxon>
        <taxon>Bacteroidales</taxon>
        <taxon>Porphyromonadaceae</taxon>
        <taxon>Porphyromonas</taxon>
    </lineage>
</organism>
<dbReference type="GO" id="GO:0009435">
    <property type="term" value="P:NAD+ biosynthetic process"/>
    <property type="evidence" value="ECO:0007669"/>
    <property type="project" value="UniProtKB-UniRule"/>
</dbReference>
<feature type="binding site" evidence="7">
    <location>
        <position position="442"/>
    </location>
    <ligand>
        <name>deamido-NAD(+)</name>
        <dbReference type="ChEBI" id="CHEBI:58437"/>
        <note>ligand shared between two neighboring subunits</note>
    </ligand>
</feature>
<feature type="binding site" evidence="7">
    <location>
        <position position="195"/>
    </location>
    <ligand>
        <name>L-glutamine</name>
        <dbReference type="ChEBI" id="CHEBI:58359"/>
    </ligand>
</feature>
<dbReference type="InterPro" id="IPR014445">
    <property type="entry name" value="Gln-dep_NAD_synthase"/>
</dbReference>
<dbReference type="PANTHER" id="PTHR23090:SF9">
    <property type="entry name" value="GLUTAMINE-DEPENDENT NAD(+) SYNTHETASE"/>
    <property type="match status" value="1"/>
</dbReference>
<dbReference type="PANTHER" id="PTHR23090">
    <property type="entry name" value="NH 3 /GLUTAMINE-DEPENDENT NAD + SYNTHETASE"/>
    <property type="match status" value="1"/>
</dbReference>
<comment type="similarity">
    <text evidence="9">Belongs to the NAD synthetase family.</text>
</comment>
<dbReference type="Gene3D" id="3.40.50.620">
    <property type="entry name" value="HUPs"/>
    <property type="match status" value="1"/>
</dbReference>
<dbReference type="GO" id="GO:0008795">
    <property type="term" value="F:NAD+ synthase activity"/>
    <property type="evidence" value="ECO:0007669"/>
    <property type="project" value="UniProtKB-UniRule"/>
</dbReference>
<dbReference type="PIRSF" id="PIRSF006630">
    <property type="entry name" value="NADS_GAT"/>
    <property type="match status" value="1"/>
</dbReference>
<keyword evidence="5 7" id="KW-0067">ATP-binding</keyword>
<evidence type="ECO:0000313" key="11">
    <source>
        <dbReference type="EMBL" id="KGN87612.1"/>
    </source>
</evidence>
<comment type="caution">
    <text evidence="11">The sequence shown here is derived from an EMBL/GenBank/DDBJ whole genome shotgun (WGS) entry which is preliminary data.</text>
</comment>
<dbReference type="NCBIfam" id="TIGR00552">
    <property type="entry name" value="nadE"/>
    <property type="match status" value="1"/>
</dbReference>
<sequence>MRYGFMKVAAAVPFVKVADCEYNIERIDRMVHEADAKGVEIMTFPELSITGYSCGDLFYQPFLQERANDALCRLVEQTANTTVMVIVGMPLRVEEKLFNSAVVFQQGKILGAIPKTYLPNYREFQEARWFSPAHTLQYSTISIGQHSVPIGRNLIFKCGTVGVGIEICEDMWTPFTPGTRLCLYGAEVIFNLSSSNENAGKHSYLRSLISGLSSQGICAYVYASSGYGESSADIVFTGKAFIAEAGEIVEEMERFRYEERMIISDIDVSRIQTERLINSSFKAAVTFHTHDEKFNQLPFKLRSRQESLPMTRRVDRNPFMPEDKDLKERSREMINIQVCGLMQRLLHMGAEHAVIGISGGLDSALALIVCAQAFDRLDLPRKNIIAVTMPGFGTSERTYRNAFALMEAIGVTIKEIDIKEACLRHFEAIGHDPEVQDTTFENTQARERTQILMNLANIYNAPVIGTGDLSELALGWVTYNGDHMSMYAVNAGIAKTTVQILVDYIAHSGWLDDAASAVLLDIVRTPISPELKPVGQDGNISQKTEDLVGPYELHDFFIYHFLHNEYKPSKIYYLAGVAFKGIYTKAEIKKWMMVFFRRFFAQQYKRNCMPDGPKVSCISLSPRGAWRMASDASSALWLDEIAKFETD</sequence>
<dbReference type="GO" id="GO:0005524">
    <property type="term" value="F:ATP binding"/>
    <property type="evidence" value="ECO:0007669"/>
    <property type="project" value="UniProtKB-UniRule"/>
</dbReference>
<evidence type="ECO:0000256" key="8">
    <source>
        <dbReference type="PIRNR" id="PIRNR006630"/>
    </source>
</evidence>
<keyword evidence="3 7" id="KW-0436">Ligase</keyword>
<dbReference type="InterPro" id="IPR003694">
    <property type="entry name" value="NAD_synthase"/>
</dbReference>
<dbReference type="NCBIfam" id="NF002730">
    <property type="entry name" value="PRK02628.1"/>
    <property type="match status" value="1"/>
</dbReference>
<evidence type="ECO:0000259" key="10">
    <source>
        <dbReference type="PROSITE" id="PS50263"/>
    </source>
</evidence>
<evidence type="ECO:0000256" key="6">
    <source>
        <dbReference type="ARBA" id="ARBA00023027"/>
    </source>
</evidence>